<evidence type="ECO:0000313" key="2">
    <source>
        <dbReference type="EMBL" id="KAG0477282.1"/>
    </source>
</evidence>
<protein>
    <submittedName>
        <fullName evidence="2">Uncharacterized protein</fullName>
    </submittedName>
</protein>
<feature type="non-terminal residue" evidence="2">
    <location>
        <position position="51"/>
    </location>
</feature>
<feature type="compositionally biased region" description="Polar residues" evidence="1">
    <location>
        <begin position="40"/>
        <end position="51"/>
    </location>
</feature>
<dbReference type="EMBL" id="JADCNL010000006">
    <property type="protein sequence ID" value="KAG0477282.1"/>
    <property type="molecule type" value="Genomic_DNA"/>
</dbReference>
<feature type="compositionally biased region" description="Low complexity" evidence="1">
    <location>
        <begin position="16"/>
        <end position="27"/>
    </location>
</feature>
<dbReference type="AlphaFoldDB" id="A0A835R0P8"/>
<feature type="region of interest" description="Disordered" evidence="1">
    <location>
        <begin position="1"/>
        <end position="51"/>
    </location>
</feature>
<evidence type="ECO:0000313" key="3">
    <source>
        <dbReference type="Proteomes" id="UP000636800"/>
    </source>
</evidence>
<name>A0A835R0P8_VANPL</name>
<dbReference type="OrthoDB" id="191196at2759"/>
<feature type="non-terminal residue" evidence="2">
    <location>
        <position position="1"/>
    </location>
</feature>
<sequence>STKGGREDASRGRGRGSTTTSGAVVRGGATGRGGQARIYSITQQDAPHSTD</sequence>
<gene>
    <name evidence="2" type="ORF">HPP92_014123</name>
</gene>
<feature type="compositionally biased region" description="Basic and acidic residues" evidence="1">
    <location>
        <begin position="1"/>
        <end position="11"/>
    </location>
</feature>
<organism evidence="2 3">
    <name type="scientific">Vanilla planifolia</name>
    <name type="common">Vanilla</name>
    <dbReference type="NCBI Taxonomy" id="51239"/>
    <lineage>
        <taxon>Eukaryota</taxon>
        <taxon>Viridiplantae</taxon>
        <taxon>Streptophyta</taxon>
        <taxon>Embryophyta</taxon>
        <taxon>Tracheophyta</taxon>
        <taxon>Spermatophyta</taxon>
        <taxon>Magnoliopsida</taxon>
        <taxon>Liliopsida</taxon>
        <taxon>Asparagales</taxon>
        <taxon>Orchidaceae</taxon>
        <taxon>Vanilloideae</taxon>
        <taxon>Vanilleae</taxon>
        <taxon>Vanilla</taxon>
    </lineage>
</organism>
<keyword evidence="3" id="KW-1185">Reference proteome</keyword>
<proteinExistence type="predicted"/>
<evidence type="ECO:0000256" key="1">
    <source>
        <dbReference type="SAM" id="MobiDB-lite"/>
    </source>
</evidence>
<accession>A0A835R0P8</accession>
<comment type="caution">
    <text evidence="2">The sequence shown here is derived from an EMBL/GenBank/DDBJ whole genome shotgun (WGS) entry which is preliminary data.</text>
</comment>
<dbReference type="Proteomes" id="UP000636800">
    <property type="component" value="Chromosome 6"/>
</dbReference>
<reference evidence="2 3" key="1">
    <citation type="journal article" date="2020" name="Nat. Food">
        <title>A phased Vanilla planifolia genome enables genetic improvement of flavour and production.</title>
        <authorList>
            <person name="Hasing T."/>
            <person name="Tang H."/>
            <person name="Brym M."/>
            <person name="Khazi F."/>
            <person name="Huang T."/>
            <person name="Chambers A.H."/>
        </authorList>
    </citation>
    <scope>NUCLEOTIDE SEQUENCE [LARGE SCALE GENOMIC DNA]</scope>
    <source>
        <tissue evidence="2">Leaf</tissue>
    </source>
</reference>